<evidence type="ECO:0000259" key="5">
    <source>
        <dbReference type="Pfam" id="PF15613"/>
    </source>
</evidence>
<sequence length="284" mass="33105">MDTGTNKRQNNNSNSEAQKKRRVTLTNKQRYDDTLNNAGNIIDSPVDGLDTLNARKRKLEEEEIAIQKREEQIEKDKRKYALPRILPLGRDRFYNKYYYTDCIGVAVGEKYGTGRIFVETPSTYDLQIMTEKEEQRFNKRRKVEEASFNSDSDNQTRWGYYEDINQVEELRQWLNTKGIRELALSNELTARYQDISLSMNKRQQVIKSPTVDLLIDTSTTIAVTEWKETQTNLKLTLQRRIYGIHAPLRHMIERSIVSKAERLPGLPSSNFGLEILMGEDETID</sequence>
<protein>
    <recommendedName>
        <fullName evidence="5">WHIM2 domain-containing protein</fullName>
    </recommendedName>
</protein>
<comment type="subcellular location">
    <subcellularLocation>
        <location evidence="1">Nucleus</location>
    </subcellularLocation>
</comment>
<accession>A0A397VPH0</accession>
<dbReference type="GO" id="GO:0005634">
    <property type="term" value="C:nucleus"/>
    <property type="evidence" value="ECO:0007669"/>
    <property type="project" value="UniProtKB-SubCell"/>
</dbReference>
<keyword evidence="3" id="KW-0175">Coiled coil</keyword>
<dbReference type="STRING" id="44941.A0A397VPH0"/>
<evidence type="ECO:0000256" key="1">
    <source>
        <dbReference type="ARBA" id="ARBA00004123"/>
    </source>
</evidence>
<dbReference type="AlphaFoldDB" id="A0A397VPH0"/>
<evidence type="ECO:0000256" key="3">
    <source>
        <dbReference type="SAM" id="Coils"/>
    </source>
</evidence>
<gene>
    <name evidence="6" type="ORF">C2G38_2140837</name>
</gene>
<keyword evidence="7" id="KW-1185">Reference proteome</keyword>
<dbReference type="OrthoDB" id="332390at2759"/>
<evidence type="ECO:0000256" key="2">
    <source>
        <dbReference type="ARBA" id="ARBA00023242"/>
    </source>
</evidence>
<reference evidence="6 7" key="1">
    <citation type="submission" date="2018-06" db="EMBL/GenBank/DDBJ databases">
        <title>Comparative genomics reveals the genomic features of Rhizophagus irregularis, R. cerebriforme, R. diaphanum and Gigaspora rosea, and their symbiotic lifestyle signature.</title>
        <authorList>
            <person name="Morin E."/>
            <person name="San Clemente H."/>
            <person name="Chen E.C.H."/>
            <person name="De La Providencia I."/>
            <person name="Hainaut M."/>
            <person name="Kuo A."/>
            <person name="Kohler A."/>
            <person name="Murat C."/>
            <person name="Tang N."/>
            <person name="Roy S."/>
            <person name="Loubradou J."/>
            <person name="Henrissat B."/>
            <person name="Grigoriev I.V."/>
            <person name="Corradi N."/>
            <person name="Roux C."/>
            <person name="Martin F.M."/>
        </authorList>
    </citation>
    <scope>NUCLEOTIDE SEQUENCE [LARGE SCALE GENOMIC DNA]</scope>
    <source>
        <strain evidence="6 7">DAOM 194757</strain>
    </source>
</reference>
<feature type="region of interest" description="Disordered" evidence="4">
    <location>
        <begin position="1"/>
        <end position="29"/>
    </location>
</feature>
<dbReference type="Pfam" id="PF05348">
    <property type="entry name" value="UMP1"/>
    <property type="match status" value="1"/>
</dbReference>
<evidence type="ECO:0000313" key="6">
    <source>
        <dbReference type="EMBL" id="RIB21086.1"/>
    </source>
</evidence>
<dbReference type="Proteomes" id="UP000266673">
    <property type="component" value="Unassembled WGS sequence"/>
</dbReference>
<feature type="coiled-coil region" evidence="3">
    <location>
        <begin position="49"/>
        <end position="79"/>
    </location>
</feature>
<organism evidence="6 7">
    <name type="scientific">Gigaspora rosea</name>
    <dbReference type="NCBI Taxonomy" id="44941"/>
    <lineage>
        <taxon>Eukaryota</taxon>
        <taxon>Fungi</taxon>
        <taxon>Fungi incertae sedis</taxon>
        <taxon>Mucoromycota</taxon>
        <taxon>Glomeromycotina</taxon>
        <taxon>Glomeromycetes</taxon>
        <taxon>Diversisporales</taxon>
        <taxon>Gigasporaceae</taxon>
        <taxon>Gigaspora</taxon>
    </lineage>
</organism>
<dbReference type="EMBL" id="QKWP01000380">
    <property type="protein sequence ID" value="RIB21086.1"/>
    <property type="molecule type" value="Genomic_DNA"/>
</dbReference>
<feature type="compositionally biased region" description="Polar residues" evidence="4">
    <location>
        <begin position="1"/>
        <end position="16"/>
    </location>
</feature>
<evidence type="ECO:0000313" key="7">
    <source>
        <dbReference type="Proteomes" id="UP000266673"/>
    </source>
</evidence>
<dbReference type="PANTHER" id="PTHR32075:SF6">
    <property type="entry name" value="ISWI CHROMATIN-REMODELING COMPLEX SUBUNIT YPL216W-RELATED"/>
    <property type="match status" value="1"/>
</dbReference>
<dbReference type="GO" id="GO:0031509">
    <property type="term" value="P:subtelomeric heterochromatin formation"/>
    <property type="evidence" value="ECO:0007669"/>
    <property type="project" value="TreeGrafter"/>
</dbReference>
<feature type="domain" description="WHIM2" evidence="5">
    <location>
        <begin position="84"/>
        <end position="191"/>
    </location>
</feature>
<name>A0A397VPH0_9GLOM</name>
<keyword evidence="2" id="KW-0539">Nucleus</keyword>
<proteinExistence type="predicted"/>
<dbReference type="InterPro" id="IPR028941">
    <property type="entry name" value="WHIM2_dom"/>
</dbReference>
<dbReference type="Pfam" id="PF15613">
    <property type="entry name" value="WSD"/>
    <property type="match status" value="1"/>
</dbReference>
<dbReference type="PANTHER" id="PTHR32075">
    <property type="entry name" value="ISWI CHROMATIN-REMODELING COMPLEX SUBUNIT YPL216W-RELATED"/>
    <property type="match status" value="1"/>
</dbReference>
<evidence type="ECO:0000256" key="4">
    <source>
        <dbReference type="SAM" id="MobiDB-lite"/>
    </source>
</evidence>
<dbReference type="GO" id="GO:0000781">
    <property type="term" value="C:chromosome, telomeric region"/>
    <property type="evidence" value="ECO:0007669"/>
    <property type="project" value="GOC"/>
</dbReference>
<comment type="caution">
    <text evidence="6">The sequence shown here is derived from an EMBL/GenBank/DDBJ whole genome shotgun (WGS) entry which is preliminary data.</text>
</comment>